<dbReference type="AlphaFoldDB" id="A0A026W5U2"/>
<organism evidence="2 3">
    <name type="scientific">Ooceraea biroi</name>
    <name type="common">Clonal raider ant</name>
    <name type="synonym">Cerapachys biroi</name>
    <dbReference type="NCBI Taxonomy" id="2015173"/>
    <lineage>
        <taxon>Eukaryota</taxon>
        <taxon>Metazoa</taxon>
        <taxon>Ecdysozoa</taxon>
        <taxon>Arthropoda</taxon>
        <taxon>Hexapoda</taxon>
        <taxon>Insecta</taxon>
        <taxon>Pterygota</taxon>
        <taxon>Neoptera</taxon>
        <taxon>Endopterygota</taxon>
        <taxon>Hymenoptera</taxon>
        <taxon>Apocrita</taxon>
        <taxon>Aculeata</taxon>
        <taxon>Formicoidea</taxon>
        <taxon>Formicidae</taxon>
        <taxon>Dorylinae</taxon>
        <taxon>Ooceraea</taxon>
    </lineage>
</organism>
<dbReference type="Proteomes" id="UP000053097">
    <property type="component" value="Unassembled WGS sequence"/>
</dbReference>
<evidence type="ECO:0000313" key="3">
    <source>
        <dbReference type="Proteomes" id="UP000053097"/>
    </source>
</evidence>
<dbReference type="Pfam" id="PF24664">
    <property type="entry name" value="Monjiviricetes_fusion"/>
    <property type="match status" value="1"/>
</dbReference>
<dbReference type="OrthoDB" id="7694428at2759"/>
<name>A0A026W5U2_OOCBI</name>
<feature type="signal peptide" evidence="1">
    <location>
        <begin position="1"/>
        <end position="24"/>
    </location>
</feature>
<dbReference type="EMBL" id="KK107425">
    <property type="protein sequence ID" value="EZA50981.1"/>
    <property type="molecule type" value="Genomic_DNA"/>
</dbReference>
<dbReference type="OMA" id="HSECEIL"/>
<gene>
    <name evidence="2" type="ORF">X777_10412</name>
</gene>
<keyword evidence="1" id="KW-0732">Signal</keyword>
<accession>A0A026W5U2</accession>
<reference evidence="2 3" key="1">
    <citation type="journal article" date="2014" name="Curr. Biol.">
        <title>The genome of the clonal raider ant Cerapachys biroi.</title>
        <authorList>
            <person name="Oxley P.R."/>
            <person name="Ji L."/>
            <person name="Fetter-Pruneda I."/>
            <person name="McKenzie S.K."/>
            <person name="Li C."/>
            <person name="Hu H."/>
            <person name="Zhang G."/>
            <person name="Kronauer D.J."/>
        </authorList>
    </citation>
    <scope>NUCLEOTIDE SEQUENCE [LARGE SCALE GENOMIC DNA]</scope>
</reference>
<protein>
    <submittedName>
        <fullName evidence="2">Uncharacterized protein</fullName>
    </submittedName>
</protein>
<evidence type="ECO:0000256" key="1">
    <source>
        <dbReference type="SAM" id="SignalP"/>
    </source>
</evidence>
<feature type="chain" id="PRO_5001540881" evidence="1">
    <location>
        <begin position="25"/>
        <end position="413"/>
    </location>
</feature>
<keyword evidence="3" id="KW-1185">Reference proteome</keyword>
<evidence type="ECO:0000313" key="2">
    <source>
        <dbReference type="EMBL" id="EZA50981.1"/>
    </source>
</evidence>
<proteinExistence type="predicted"/>
<sequence length="413" mass="46375">MEPISKSVFTFILLLTTWIYNTHGITGYDCGAPTTNITTLSLLNIEECDIPQVTVNSSRQFVQLLQLNDFQTVHVIQCKVEINRLIRKCGMLSHTIDVHNGKFAYIEEVTRETCLRMHVIGTAQIVGVFITGLKSNETTSRLATFTGYVDSTGTCNGGGYSDHYGSWTDVVVIGTIKITLQDYDAVVRINTNRVQLKSGITCELSDTTCVDIEGGNTFWEALPQDSCKFSRYSLLFEGFTDKIIDSITERSQTIYSLTAEETSFALAVRGEEVICRHTLIRTEHPKLIIFSTEPGLGLFKAPRRVNNLDSFAYMNSKFVHVEKYISAQINQLYRNILIQQCRLEQQMLQNALAIAMQSPDIFAYHLMKGPGYMALLAGEVIHIVKCVPVEVKIRQTSECYSQLQSLATINRIS</sequence>